<dbReference type="FunFam" id="3.40.50.300:FF:000134">
    <property type="entry name" value="Iron-enterobactin ABC transporter ATP-binding protein"/>
    <property type="match status" value="1"/>
</dbReference>
<dbReference type="GO" id="GO:0016887">
    <property type="term" value="F:ATP hydrolysis activity"/>
    <property type="evidence" value="ECO:0007669"/>
    <property type="project" value="InterPro"/>
</dbReference>
<dbReference type="SMART" id="SM00382">
    <property type="entry name" value="AAA"/>
    <property type="match status" value="1"/>
</dbReference>
<name>A0A238KGT6_9RHOB</name>
<dbReference type="SUPFAM" id="SSF52540">
    <property type="entry name" value="P-loop containing nucleoside triphosphate hydrolases"/>
    <property type="match status" value="1"/>
</dbReference>
<dbReference type="InterPro" id="IPR017871">
    <property type="entry name" value="ABC_transporter-like_CS"/>
</dbReference>
<sequence length="268" mass="29479">MSAPLLSVDAVTWAPRKRAPLVLHETSFSLMRGQVMGVVGPNGAGKTTLLRMIYGYHRPSSGDILVDGVSVKRMAPRALARQVAAVLQEQPSDFALTVRDIVALGRVPHRLGLSTSGSRDHQIIESALHRMDLQGFTDRGLATLSGGERQRVMVARALAQEPRILVLDEPTNHLDIRHQLEVLRLIRDLDLTIVTSLHDLNLTADVCDRVLVLKNGRPCGFGPPQTVLSDRLVSETFDVTARQEQLSLSHKPHLTYQLPNPQPEGSLK</sequence>
<keyword evidence="2" id="KW-0813">Transport</keyword>
<dbReference type="InterPro" id="IPR003593">
    <property type="entry name" value="AAA+_ATPase"/>
</dbReference>
<evidence type="ECO:0000313" key="6">
    <source>
        <dbReference type="EMBL" id="SMX41794.1"/>
    </source>
</evidence>
<dbReference type="CDD" id="cd03214">
    <property type="entry name" value="ABC_Iron-Siderophores_B12_Hemin"/>
    <property type="match status" value="1"/>
</dbReference>
<dbReference type="PROSITE" id="PS50893">
    <property type="entry name" value="ABC_TRANSPORTER_2"/>
    <property type="match status" value="1"/>
</dbReference>
<dbReference type="PANTHER" id="PTHR42794">
    <property type="entry name" value="HEMIN IMPORT ATP-BINDING PROTEIN HMUV"/>
    <property type="match status" value="1"/>
</dbReference>
<reference evidence="7" key="1">
    <citation type="submission" date="2017-05" db="EMBL/GenBank/DDBJ databases">
        <authorList>
            <person name="Rodrigo-Torres L."/>
            <person name="Arahal R. D."/>
            <person name="Lucena T."/>
        </authorList>
    </citation>
    <scope>NUCLEOTIDE SEQUENCE [LARGE SCALE GENOMIC DNA]</scope>
    <source>
        <strain evidence="7">CECT 8715</strain>
    </source>
</reference>
<keyword evidence="3" id="KW-0547">Nucleotide-binding</keyword>
<dbReference type="EMBL" id="FXYG01000002">
    <property type="protein sequence ID" value="SMX41794.1"/>
    <property type="molecule type" value="Genomic_DNA"/>
</dbReference>
<gene>
    <name evidence="6" type="primary">fhuC</name>
    <name evidence="6" type="ORF">RUA8715_02100</name>
</gene>
<organism evidence="6 7">
    <name type="scientific">Ruegeria arenilitoris</name>
    <dbReference type="NCBI Taxonomy" id="1173585"/>
    <lineage>
        <taxon>Bacteria</taxon>
        <taxon>Pseudomonadati</taxon>
        <taxon>Pseudomonadota</taxon>
        <taxon>Alphaproteobacteria</taxon>
        <taxon>Rhodobacterales</taxon>
        <taxon>Roseobacteraceae</taxon>
        <taxon>Ruegeria</taxon>
    </lineage>
</organism>
<dbReference type="GO" id="GO:0005524">
    <property type="term" value="F:ATP binding"/>
    <property type="evidence" value="ECO:0007669"/>
    <property type="project" value="UniProtKB-KW"/>
</dbReference>
<keyword evidence="6" id="KW-0378">Hydrolase</keyword>
<dbReference type="OrthoDB" id="9805601at2"/>
<keyword evidence="7" id="KW-1185">Reference proteome</keyword>
<dbReference type="PANTHER" id="PTHR42794:SF2">
    <property type="entry name" value="ABC TRANSPORTER ATP-BINDING PROTEIN"/>
    <property type="match status" value="1"/>
</dbReference>
<evidence type="ECO:0000256" key="1">
    <source>
        <dbReference type="ARBA" id="ARBA00005417"/>
    </source>
</evidence>
<accession>A0A238KGT6</accession>
<evidence type="ECO:0000256" key="2">
    <source>
        <dbReference type="ARBA" id="ARBA00022448"/>
    </source>
</evidence>
<evidence type="ECO:0000313" key="7">
    <source>
        <dbReference type="Proteomes" id="UP000202485"/>
    </source>
</evidence>
<dbReference type="Proteomes" id="UP000202485">
    <property type="component" value="Unassembled WGS sequence"/>
</dbReference>
<feature type="domain" description="ABC transporter" evidence="5">
    <location>
        <begin position="6"/>
        <end position="240"/>
    </location>
</feature>
<dbReference type="PROSITE" id="PS00211">
    <property type="entry name" value="ABC_TRANSPORTER_1"/>
    <property type="match status" value="1"/>
</dbReference>
<evidence type="ECO:0000259" key="5">
    <source>
        <dbReference type="PROSITE" id="PS50893"/>
    </source>
</evidence>
<evidence type="ECO:0000256" key="4">
    <source>
        <dbReference type="ARBA" id="ARBA00022840"/>
    </source>
</evidence>
<dbReference type="InterPro" id="IPR027417">
    <property type="entry name" value="P-loop_NTPase"/>
</dbReference>
<proteinExistence type="inferred from homology"/>
<dbReference type="Pfam" id="PF00005">
    <property type="entry name" value="ABC_tran"/>
    <property type="match status" value="1"/>
</dbReference>
<dbReference type="AlphaFoldDB" id="A0A238KGT6"/>
<protein>
    <submittedName>
        <fullName evidence="6">Iron(3+)-hydroxamate import ATP-binding protein FhuC</fullName>
        <ecNumber evidence="6">3.6.3.34</ecNumber>
    </submittedName>
</protein>
<dbReference type="RefSeq" id="WP_093963594.1">
    <property type="nucleotide sequence ID" value="NZ_FXYG01000002.1"/>
</dbReference>
<dbReference type="Gene3D" id="3.40.50.300">
    <property type="entry name" value="P-loop containing nucleotide triphosphate hydrolases"/>
    <property type="match status" value="1"/>
</dbReference>
<keyword evidence="4 6" id="KW-0067">ATP-binding</keyword>
<dbReference type="InterPro" id="IPR003439">
    <property type="entry name" value="ABC_transporter-like_ATP-bd"/>
</dbReference>
<dbReference type="EC" id="3.6.3.34" evidence="6"/>
<comment type="similarity">
    <text evidence="1">Belongs to the ABC transporter superfamily.</text>
</comment>
<evidence type="ECO:0000256" key="3">
    <source>
        <dbReference type="ARBA" id="ARBA00022741"/>
    </source>
</evidence>